<dbReference type="Gene3D" id="1.20.1080.10">
    <property type="entry name" value="Glycerol uptake facilitator protein"/>
    <property type="match status" value="1"/>
</dbReference>
<dbReference type="InterPro" id="IPR000292">
    <property type="entry name" value="For/NO2_transpt"/>
</dbReference>
<gene>
    <name evidence="7" type="ORF">JMA_10320</name>
</gene>
<dbReference type="PANTHER" id="PTHR30520">
    <property type="entry name" value="FORMATE TRANSPORTER-RELATED"/>
    <property type="match status" value="1"/>
</dbReference>
<evidence type="ECO:0000313" key="8">
    <source>
        <dbReference type="Proteomes" id="UP000031449"/>
    </source>
</evidence>
<dbReference type="OrthoDB" id="9786493at2"/>
<evidence type="ECO:0000256" key="2">
    <source>
        <dbReference type="ARBA" id="ARBA00022692"/>
    </source>
</evidence>
<dbReference type="AlphaFoldDB" id="A0A0B5AQL0"/>
<dbReference type="PANTHER" id="PTHR30520:SF8">
    <property type="entry name" value="NITRITE TRANSPORTER NIRC"/>
    <property type="match status" value="1"/>
</dbReference>
<evidence type="ECO:0000256" key="3">
    <source>
        <dbReference type="ARBA" id="ARBA00022989"/>
    </source>
</evidence>
<keyword evidence="3 6" id="KW-1133">Transmembrane helix</keyword>
<accession>A0A0B5AQL0</accession>
<keyword evidence="4 6" id="KW-0472">Membrane</keyword>
<keyword evidence="8" id="KW-1185">Reference proteome</keyword>
<dbReference type="PROSITE" id="PS01006">
    <property type="entry name" value="FORMATE_NITRITE_TP_2"/>
    <property type="match status" value="1"/>
</dbReference>
<name>A0A0B5AQL0_9BACL</name>
<dbReference type="KEGG" id="jeo:JMA_10320"/>
<feature type="transmembrane region" description="Helical" evidence="6">
    <location>
        <begin position="107"/>
        <end position="133"/>
    </location>
</feature>
<proteinExistence type="inferred from homology"/>
<feature type="transmembrane region" description="Helical" evidence="6">
    <location>
        <begin position="182"/>
        <end position="200"/>
    </location>
</feature>
<sequence>MEQSTIEKLLGAATVKRDLLNEQPNHYMVRAMLAGMYVGMAVVMAFRLAQPFYEAASPATYFINAIFFGVAFCLILYGKTELFTSNTMYMVVGAMKKKTNWMDTLRVWGACYLGNLVGILFFTGLIIMTGLFATMDPTESYLITAAEKKMNLPYSEMFFRAILANWLVCLAVWIPLQVKDDMSKIVLMILFVFTFFISGYEHSIANMALFSIALTAPHTALVTVQAAVENVLIVTLGNIVGGAFFVGVLYTYLNSVKKEKELTAKSSANASAPKAALEK</sequence>
<protein>
    <submittedName>
        <fullName evidence="7">Transporter</fullName>
    </submittedName>
</protein>
<dbReference type="GO" id="GO:0005886">
    <property type="term" value="C:plasma membrane"/>
    <property type="evidence" value="ECO:0007669"/>
    <property type="project" value="TreeGrafter"/>
</dbReference>
<dbReference type="GO" id="GO:0015499">
    <property type="term" value="F:formate transmembrane transporter activity"/>
    <property type="evidence" value="ECO:0007669"/>
    <property type="project" value="TreeGrafter"/>
</dbReference>
<evidence type="ECO:0000256" key="1">
    <source>
        <dbReference type="ARBA" id="ARBA00004141"/>
    </source>
</evidence>
<feature type="transmembrane region" description="Helical" evidence="6">
    <location>
        <begin position="61"/>
        <end position="78"/>
    </location>
</feature>
<dbReference type="InterPro" id="IPR024002">
    <property type="entry name" value="For/NO2_transpt_CS"/>
</dbReference>
<dbReference type="HOGENOM" id="CLU_036896_2_1_9"/>
<comment type="similarity">
    <text evidence="5">Belongs to the FNT transporter (TC 1.A.16) family.</text>
</comment>
<evidence type="ECO:0000313" key="7">
    <source>
        <dbReference type="EMBL" id="AJD90349.1"/>
    </source>
</evidence>
<feature type="transmembrane region" description="Helical" evidence="6">
    <location>
        <begin position="27"/>
        <end position="49"/>
    </location>
</feature>
<evidence type="ECO:0000256" key="6">
    <source>
        <dbReference type="SAM" id="Phobius"/>
    </source>
</evidence>
<reference evidence="7 8" key="1">
    <citation type="submission" date="2014-08" db="EMBL/GenBank/DDBJ databases">
        <title>Complete genome of a marine bacteria Jeotgalibacillus malaysiensis.</title>
        <authorList>
            <person name="Yaakop A.S."/>
            <person name="Chan K.-G."/>
            <person name="Goh K.M."/>
        </authorList>
    </citation>
    <scope>NUCLEOTIDE SEQUENCE [LARGE SCALE GENOMIC DNA]</scope>
    <source>
        <strain evidence="7 8">D5</strain>
    </source>
</reference>
<dbReference type="Proteomes" id="UP000031449">
    <property type="component" value="Chromosome"/>
</dbReference>
<comment type="subcellular location">
    <subcellularLocation>
        <location evidence="1">Membrane</location>
        <topology evidence="1">Multi-pass membrane protein</topology>
    </subcellularLocation>
</comment>
<dbReference type="STRING" id="1508404.JMA_10320"/>
<dbReference type="EMBL" id="CP009416">
    <property type="protein sequence ID" value="AJD90349.1"/>
    <property type="molecule type" value="Genomic_DNA"/>
</dbReference>
<evidence type="ECO:0000256" key="5">
    <source>
        <dbReference type="ARBA" id="ARBA00049660"/>
    </source>
</evidence>
<feature type="transmembrane region" description="Helical" evidence="6">
    <location>
        <begin position="157"/>
        <end position="176"/>
    </location>
</feature>
<dbReference type="BioCyc" id="JESP1508404:G14D9-10264-MONOMER"/>
<dbReference type="Pfam" id="PF01226">
    <property type="entry name" value="Form_Nir_trans"/>
    <property type="match status" value="1"/>
</dbReference>
<keyword evidence="2 6" id="KW-0812">Transmembrane</keyword>
<evidence type="ECO:0000256" key="4">
    <source>
        <dbReference type="ARBA" id="ARBA00023136"/>
    </source>
</evidence>
<dbReference type="InterPro" id="IPR023271">
    <property type="entry name" value="Aquaporin-like"/>
</dbReference>
<feature type="transmembrane region" description="Helical" evidence="6">
    <location>
        <begin position="232"/>
        <end position="253"/>
    </location>
</feature>
<organism evidence="7 8">
    <name type="scientific">Jeotgalibacillus malaysiensis</name>
    <dbReference type="NCBI Taxonomy" id="1508404"/>
    <lineage>
        <taxon>Bacteria</taxon>
        <taxon>Bacillati</taxon>
        <taxon>Bacillota</taxon>
        <taxon>Bacilli</taxon>
        <taxon>Bacillales</taxon>
        <taxon>Caryophanaceae</taxon>
        <taxon>Jeotgalibacillus</taxon>
    </lineage>
</organism>